<proteinExistence type="inferred from homology"/>
<evidence type="ECO:0000256" key="7">
    <source>
        <dbReference type="ARBA" id="ARBA00023136"/>
    </source>
</evidence>
<evidence type="ECO:0000313" key="12">
    <source>
        <dbReference type="EMBL" id="QQM68383.1"/>
    </source>
</evidence>
<dbReference type="InterPro" id="IPR041714">
    <property type="entry name" value="VKOR_Actinobacteria"/>
</dbReference>
<feature type="transmembrane region" description="Helical" evidence="10">
    <location>
        <begin position="119"/>
        <end position="138"/>
    </location>
</feature>
<keyword evidence="4" id="KW-0874">Quinone</keyword>
<keyword evidence="9" id="KW-0676">Redox-active center</keyword>
<keyword evidence="13" id="KW-1185">Reference proteome</keyword>
<reference evidence="12 13" key="1">
    <citation type="submission" date="2020-12" db="EMBL/GenBank/DDBJ databases">
        <authorList>
            <person name="Zhou J."/>
        </authorList>
    </citation>
    <scope>NUCLEOTIDE SEQUENCE [LARGE SCALE GENOMIC DNA]</scope>
    <source>
        <strain evidence="12 13">CCUG 61299</strain>
    </source>
</reference>
<organism evidence="12 13">
    <name type="scientific">Actinomyces weissii</name>
    <dbReference type="NCBI Taxonomy" id="675090"/>
    <lineage>
        <taxon>Bacteria</taxon>
        <taxon>Bacillati</taxon>
        <taxon>Actinomycetota</taxon>
        <taxon>Actinomycetes</taxon>
        <taxon>Actinomycetales</taxon>
        <taxon>Actinomycetaceae</taxon>
        <taxon>Actinomyces</taxon>
    </lineage>
</organism>
<evidence type="ECO:0000256" key="9">
    <source>
        <dbReference type="ARBA" id="ARBA00023284"/>
    </source>
</evidence>
<evidence type="ECO:0000256" key="2">
    <source>
        <dbReference type="ARBA" id="ARBA00006214"/>
    </source>
</evidence>
<dbReference type="InterPro" id="IPR038354">
    <property type="entry name" value="VKOR_sf"/>
</dbReference>
<keyword evidence="7 10" id="KW-0472">Membrane</keyword>
<feature type="transmembrane region" description="Helical" evidence="10">
    <location>
        <begin position="59"/>
        <end position="78"/>
    </location>
</feature>
<evidence type="ECO:0000256" key="10">
    <source>
        <dbReference type="SAM" id="Phobius"/>
    </source>
</evidence>
<protein>
    <submittedName>
        <fullName evidence="12">Vitamin K epoxide reductase family protein</fullName>
    </submittedName>
</protein>
<evidence type="ECO:0000256" key="6">
    <source>
        <dbReference type="ARBA" id="ARBA00023002"/>
    </source>
</evidence>
<accession>A0A7T7S2J7</accession>
<evidence type="ECO:0000256" key="4">
    <source>
        <dbReference type="ARBA" id="ARBA00022719"/>
    </source>
</evidence>
<dbReference type="CDD" id="cd12922">
    <property type="entry name" value="VKOR_5"/>
    <property type="match status" value="1"/>
</dbReference>
<feature type="transmembrane region" description="Helical" evidence="10">
    <location>
        <begin position="216"/>
        <end position="237"/>
    </location>
</feature>
<feature type="transmembrane region" description="Helical" evidence="10">
    <location>
        <begin position="172"/>
        <end position="195"/>
    </location>
</feature>
<name>A0A7T7S2J7_9ACTO</name>
<dbReference type="RefSeq" id="WP_200278189.1">
    <property type="nucleotide sequence ID" value="NZ_CP066802.1"/>
</dbReference>
<comment type="similarity">
    <text evidence="2">Belongs to the VKOR family.</text>
</comment>
<dbReference type="GO" id="GO:0016020">
    <property type="term" value="C:membrane"/>
    <property type="evidence" value="ECO:0007669"/>
    <property type="project" value="UniProtKB-SubCell"/>
</dbReference>
<dbReference type="SMART" id="SM00756">
    <property type="entry name" value="VKc"/>
    <property type="match status" value="1"/>
</dbReference>
<dbReference type="InterPro" id="IPR012932">
    <property type="entry name" value="VKOR"/>
</dbReference>
<dbReference type="Proteomes" id="UP000595895">
    <property type="component" value="Chromosome"/>
</dbReference>
<keyword evidence="6" id="KW-0560">Oxidoreductase</keyword>
<evidence type="ECO:0000256" key="8">
    <source>
        <dbReference type="ARBA" id="ARBA00023157"/>
    </source>
</evidence>
<dbReference type="Gene3D" id="1.20.1440.130">
    <property type="entry name" value="VKOR domain"/>
    <property type="match status" value="1"/>
</dbReference>
<dbReference type="GO" id="GO:0016491">
    <property type="term" value="F:oxidoreductase activity"/>
    <property type="evidence" value="ECO:0007669"/>
    <property type="project" value="UniProtKB-KW"/>
</dbReference>
<comment type="subcellular location">
    <subcellularLocation>
        <location evidence="1">Membrane</location>
        <topology evidence="1">Multi-pass membrane protein</topology>
    </subcellularLocation>
</comment>
<evidence type="ECO:0000259" key="11">
    <source>
        <dbReference type="SMART" id="SM00756"/>
    </source>
</evidence>
<evidence type="ECO:0000256" key="1">
    <source>
        <dbReference type="ARBA" id="ARBA00004141"/>
    </source>
</evidence>
<evidence type="ECO:0000313" key="13">
    <source>
        <dbReference type="Proteomes" id="UP000595895"/>
    </source>
</evidence>
<evidence type="ECO:0000256" key="5">
    <source>
        <dbReference type="ARBA" id="ARBA00022989"/>
    </source>
</evidence>
<dbReference type="AlphaFoldDB" id="A0A7T7S2J7"/>
<sequence>MAHVPTEAEIDAMSEEELEAYLASAQAAQAAQAVPVYGSSDSEAPDSGPLARGGAPRSYGLLLVLCGLLGLAASWELMLAELTQLRNPTADLACDVNPLVSCGASLNVWQGNLLGVPNSFLGGMAFTAVIMSGALLATGVRLPRWVWWALVAGCVGGAGFVAWFLGVSVLTFHKLCPYCMVIWAAVVPVAWHTWARAADGGHLPLDRGTAVALLRWRWWLVGASYLLIVAVVVVGFWDKWLLVLR</sequence>
<feature type="transmembrane region" description="Helical" evidence="10">
    <location>
        <begin position="145"/>
        <end position="166"/>
    </location>
</feature>
<evidence type="ECO:0000256" key="3">
    <source>
        <dbReference type="ARBA" id="ARBA00022692"/>
    </source>
</evidence>
<keyword evidence="8" id="KW-1015">Disulfide bond</keyword>
<keyword evidence="5 10" id="KW-1133">Transmembrane helix</keyword>
<dbReference type="EMBL" id="CP066802">
    <property type="protein sequence ID" value="QQM68383.1"/>
    <property type="molecule type" value="Genomic_DNA"/>
</dbReference>
<feature type="domain" description="Vitamin K epoxide reductase" evidence="11">
    <location>
        <begin position="56"/>
        <end position="197"/>
    </location>
</feature>
<keyword evidence="3 10" id="KW-0812">Transmembrane</keyword>
<dbReference type="KEGG" id="awe:JG540_06310"/>
<dbReference type="GO" id="GO:0048038">
    <property type="term" value="F:quinone binding"/>
    <property type="evidence" value="ECO:0007669"/>
    <property type="project" value="UniProtKB-KW"/>
</dbReference>
<gene>
    <name evidence="12" type="ORF">JG540_06310</name>
</gene>
<dbReference type="Pfam" id="PF07884">
    <property type="entry name" value="VKOR"/>
    <property type="match status" value="1"/>
</dbReference>